<dbReference type="InterPro" id="IPR036249">
    <property type="entry name" value="Thioredoxin-like_sf"/>
</dbReference>
<name>A0A6G0WY04_9STRA</name>
<keyword evidence="4" id="KW-1185">Reference proteome</keyword>
<feature type="compositionally biased region" description="Basic and acidic residues" evidence="1">
    <location>
        <begin position="9"/>
        <end position="21"/>
    </location>
</feature>
<sequence>MLVVVHKTTRSDGERQDGDPKNVDIKYPTGDQAVLLDSNGCGFCYYESGRVAVCVSKVNAIQKRYYFYEGTTKRPSSMDGAHCDGNGGDVDHRTQLLLCSIDEHVVGSAGRPNGNKLVLTKHGAILSDAKNDIVKSWKWRDGHQNNPITIGLNDMLTFKFVDRKHISVKWSHPRGISLEFSCGEKLKRDDNYLDHSRRATHGVYRGKLVIDTSHEPSLVARQKQIEVAALEKRSKQHPRSNDLTHDAIKQVVSRLEDTFDDYQACRVTPFCTGSWLHEAHNKTLAELPVLPKTGFEVGKEPTIYGQPMEPHTPTHVTESLQDKDGQWLSSLDIHHRLEARHPVLPRTAVLCNASGRYSIDIQVPGGAAQPEGKKLQRVSACRLDAFLKDDVALDQLVLVACLRDDDARSRQAEKTIELVHGLLESAKDHQQQAQEQLDQLPQSLVQAMTSDKFRLVKVDMAESREMAQRFRIHAVPTFLMFFESKLVAATSLGGQPIRLTPTTRNVHLTHVMDHPPRTLLVQAQAKQQVYNEKLLKKELFPWDLAMSAEQALQRIVKLSKAAAVNGVVPSYNLVLLSDDLGEADFRILERYFRTTDAKKAPNAAQECVVAMILTKPVFPFASTMCPLCRAAQGRRVSSALDLDDGVCPHCGIVPKSFVESTTTYASSIGAIVFVYRHLRAPTLHRLAERWHGQVVQTKSQQMTRGAEVEAHKGLTQESLLKEMEQFLQAGRRGLFAPNDYIPPMALSATDTAIINTRLTSKPPHSA</sequence>
<feature type="region of interest" description="Disordered" evidence="1">
    <location>
        <begin position="1"/>
        <end position="21"/>
    </location>
</feature>
<dbReference type="CDD" id="cd02947">
    <property type="entry name" value="TRX_family"/>
    <property type="match status" value="1"/>
</dbReference>
<evidence type="ECO:0000256" key="1">
    <source>
        <dbReference type="SAM" id="MobiDB-lite"/>
    </source>
</evidence>
<feature type="domain" description="FAM194 C-terminal" evidence="2">
    <location>
        <begin position="26"/>
        <end position="191"/>
    </location>
</feature>
<proteinExistence type="predicted"/>
<protein>
    <recommendedName>
        <fullName evidence="2">FAM194 C-terminal domain-containing protein</fullName>
    </recommendedName>
</protein>
<dbReference type="Gene3D" id="3.40.30.10">
    <property type="entry name" value="Glutaredoxin"/>
    <property type="match status" value="1"/>
</dbReference>
<dbReference type="AlphaFoldDB" id="A0A6G0WY04"/>
<dbReference type="EMBL" id="VJMJ01000134">
    <property type="protein sequence ID" value="KAF0732395.1"/>
    <property type="molecule type" value="Genomic_DNA"/>
</dbReference>
<dbReference type="Pfam" id="PF14977">
    <property type="entry name" value="FAM194"/>
    <property type="match status" value="1"/>
</dbReference>
<dbReference type="SUPFAM" id="SSF52833">
    <property type="entry name" value="Thioredoxin-like"/>
    <property type="match status" value="1"/>
</dbReference>
<accession>A0A6G0WY04</accession>
<evidence type="ECO:0000313" key="3">
    <source>
        <dbReference type="EMBL" id="KAF0732395.1"/>
    </source>
</evidence>
<evidence type="ECO:0000313" key="4">
    <source>
        <dbReference type="Proteomes" id="UP000481153"/>
    </source>
</evidence>
<reference evidence="3 4" key="1">
    <citation type="submission" date="2019-07" db="EMBL/GenBank/DDBJ databases">
        <title>Genomics analysis of Aphanomyces spp. identifies a new class of oomycete effector associated with host adaptation.</title>
        <authorList>
            <person name="Gaulin E."/>
        </authorList>
    </citation>
    <scope>NUCLEOTIDE SEQUENCE [LARGE SCALE GENOMIC DNA]</scope>
    <source>
        <strain evidence="3 4">ATCC 201684</strain>
    </source>
</reference>
<comment type="caution">
    <text evidence="3">The sequence shown here is derived from an EMBL/GenBank/DDBJ whole genome shotgun (WGS) entry which is preliminary data.</text>
</comment>
<evidence type="ECO:0000259" key="2">
    <source>
        <dbReference type="Pfam" id="PF14977"/>
    </source>
</evidence>
<gene>
    <name evidence="3" type="ORF">Ae201684_010504</name>
</gene>
<dbReference type="Proteomes" id="UP000481153">
    <property type="component" value="Unassembled WGS sequence"/>
</dbReference>
<organism evidence="3 4">
    <name type="scientific">Aphanomyces euteiches</name>
    <dbReference type="NCBI Taxonomy" id="100861"/>
    <lineage>
        <taxon>Eukaryota</taxon>
        <taxon>Sar</taxon>
        <taxon>Stramenopiles</taxon>
        <taxon>Oomycota</taxon>
        <taxon>Saprolegniomycetes</taxon>
        <taxon>Saprolegniales</taxon>
        <taxon>Verrucalvaceae</taxon>
        <taxon>Aphanomyces</taxon>
    </lineage>
</organism>
<dbReference type="VEuPathDB" id="FungiDB:AeMF1_020700"/>
<dbReference type="InterPro" id="IPR029281">
    <property type="entry name" value="FAM194_C"/>
</dbReference>